<proteinExistence type="inferred from homology"/>
<comment type="catalytic activity">
    <reaction evidence="12">
        <text>a primary alcohol + NAD(+) = an aldehyde + NADH + H(+)</text>
        <dbReference type="Rhea" id="RHEA:10736"/>
        <dbReference type="ChEBI" id="CHEBI:15378"/>
        <dbReference type="ChEBI" id="CHEBI:15734"/>
        <dbReference type="ChEBI" id="CHEBI:17478"/>
        <dbReference type="ChEBI" id="CHEBI:57540"/>
        <dbReference type="ChEBI" id="CHEBI:57945"/>
        <dbReference type="EC" id="1.1.1.1"/>
    </reaction>
</comment>
<comment type="subcellular location">
    <subcellularLocation>
        <location evidence="2">Cytoplasm</location>
    </subcellularLocation>
</comment>
<comment type="catalytic activity">
    <reaction evidence="11">
        <text>a secondary alcohol + NAD(+) = a ketone + NADH + H(+)</text>
        <dbReference type="Rhea" id="RHEA:10740"/>
        <dbReference type="ChEBI" id="CHEBI:15378"/>
        <dbReference type="ChEBI" id="CHEBI:17087"/>
        <dbReference type="ChEBI" id="CHEBI:35681"/>
        <dbReference type="ChEBI" id="CHEBI:57540"/>
        <dbReference type="ChEBI" id="CHEBI:57945"/>
        <dbReference type="EC" id="1.1.1.1"/>
    </reaction>
</comment>
<evidence type="ECO:0000256" key="12">
    <source>
        <dbReference type="ARBA" id="ARBA00049243"/>
    </source>
</evidence>
<accession>A0A8J4Q0K5</accession>
<dbReference type="Gene3D" id="3.40.50.720">
    <property type="entry name" value="NAD(P)-binding Rossmann-like Domain"/>
    <property type="match status" value="1"/>
</dbReference>
<keyword evidence="9" id="KW-0560">Oxidoreductase</keyword>
<dbReference type="GO" id="GO:0008270">
    <property type="term" value="F:zinc ion binding"/>
    <property type="evidence" value="ECO:0007669"/>
    <property type="project" value="TreeGrafter"/>
</dbReference>
<evidence type="ECO:0000256" key="1">
    <source>
        <dbReference type="ARBA" id="ARBA00001947"/>
    </source>
</evidence>
<name>A0A8J4Q0K5_9ROSI</name>
<evidence type="ECO:0000256" key="2">
    <source>
        <dbReference type="ARBA" id="ARBA00004496"/>
    </source>
</evidence>
<dbReference type="GO" id="GO:0004022">
    <property type="term" value="F:alcohol dehydrogenase (NAD+) activity"/>
    <property type="evidence" value="ECO:0007669"/>
    <property type="project" value="UniProtKB-EC"/>
</dbReference>
<keyword evidence="7" id="KW-0479">Metal-binding</keyword>
<evidence type="ECO:0000256" key="8">
    <source>
        <dbReference type="ARBA" id="ARBA00022833"/>
    </source>
</evidence>
<comment type="cofactor">
    <cofactor evidence="1">
        <name>Zn(2+)</name>
        <dbReference type="ChEBI" id="CHEBI:29105"/>
    </cofactor>
</comment>
<evidence type="ECO:0000256" key="11">
    <source>
        <dbReference type="ARBA" id="ARBA00049164"/>
    </source>
</evidence>
<dbReference type="EC" id="1.1.1.1" evidence="5"/>
<dbReference type="OrthoDB" id="417550at2759"/>
<protein>
    <recommendedName>
        <fullName evidence="5">alcohol dehydrogenase</fullName>
        <ecNumber evidence="5">1.1.1.1</ecNumber>
    </recommendedName>
</protein>
<dbReference type="EMBL" id="JRKL02013728">
    <property type="protein sequence ID" value="KAF3942585.1"/>
    <property type="molecule type" value="Genomic_DNA"/>
</dbReference>
<keyword evidence="6" id="KW-0963">Cytoplasm</keyword>
<organism evidence="13 14">
    <name type="scientific">Castanea mollissima</name>
    <name type="common">Chinese chestnut</name>
    <dbReference type="NCBI Taxonomy" id="60419"/>
    <lineage>
        <taxon>Eukaryota</taxon>
        <taxon>Viridiplantae</taxon>
        <taxon>Streptophyta</taxon>
        <taxon>Embryophyta</taxon>
        <taxon>Tracheophyta</taxon>
        <taxon>Spermatophyta</taxon>
        <taxon>Magnoliopsida</taxon>
        <taxon>eudicotyledons</taxon>
        <taxon>Gunneridae</taxon>
        <taxon>Pentapetalae</taxon>
        <taxon>rosids</taxon>
        <taxon>fabids</taxon>
        <taxon>Fagales</taxon>
        <taxon>Fagaceae</taxon>
        <taxon>Castanea</taxon>
    </lineage>
</organism>
<comment type="caution">
    <text evidence="13">The sequence shown here is derived from an EMBL/GenBank/DDBJ whole genome shotgun (WGS) entry which is preliminary data.</text>
</comment>
<keyword evidence="8" id="KW-0862">Zinc</keyword>
<dbReference type="PANTHER" id="PTHR43880:SF9">
    <property type="entry name" value="ALCOHOL DEHYDROGENASE 1"/>
    <property type="match status" value="1"/>
</dbReference>
<evidence type="ECO:0000256" key="7">
    <source>
        <dbReference type="ARBA" id="ARBA00022723"/>
    </source>
</evidence>
<evidence type="ECO:0000313" key="13">
    <source>
        <dbReference type="EMBL" id="KAF3942585.1"/>
    </source>
</evidence>
<comment type="subunit">
    <text evidence="4">Homodimer.</text>
</comment>
<keyword evidence="10" id="KW-0520">NAD</keyword>
<evidence type="ECO:0000256" key="9">
    <source>
        <dbReference type="ARBA" id="ARBA00023002"/>
    </source>
</evidence>
<feature type="non-terminal residue" evidence="13">
    <location>
        <position position="1"/>
    </location>
</feature>
<keyword evidence="14" id="KW-1185">Reference proteome</keyword>
<evidence type="ECO:0000256" key="6">
    <source>
        <dbReference type="ARBA" id="ARBA00022490"/>
    </source>
</evidence>
<evidence type="ECO:0000256" key="10">
    <source>
        <dbReference type="ARBA" id="ARBA00023027"/>
    </source>
</evidence>
<dbReference type="GO" id="GO:0051903">
    <property type="term" value="F:S-(hydroxymethyl)glutathione dehydrogenase [NAD(P)+] activity"/>
    <property type="evidence" value="ECO:0007669"/>
    <property type="project" value="TreeGrafter"/>
</dbReference>
<dbReference type="GO" id="GO:0005829">
    <property type="term" value="C:cytosol"/>
    <property type="evidence" value="ECO:0007669"/>
    <property type="project" value="TreeGrafter"/>
</dbReference>
<dbReference type="GO" id="GO:0046294">
    <property type="term" value="P:formaldehyde catabolic process"/>
    <property type="evidence" value="ECO:0007669"/>
    <property type="project" value="TreeGrafter"/>
</dbReference>
<gene>
    <name evidence="13" type="ORF">CMV_030770</name>
</gene>
<dbReference type="AlphaFoldDB" id="A0A8J4Q0K5"/>
<evidence type="ECO:0000313" key="14">
    <source>
        <dbReference type="Proteomes" id="UP000737018"/>
    </source>
</evidence>
<reference evidence="13" key="1">
    <citation type="submission" date="2020-03" db="EMBL/GenBank/DDBJ databases">
        <title>Castanea mollissima Vanexum genome sequencing.</title>
        <authorList>
            <person name="Staton M."/>
        </authorList>
    </citation>
    <scope>NUCLEOTIDE SEQUENCE</scope>
    <source>
        <tissue evidence="13">Leaf</tissue>
    </source>
</reference>
<dbReference type="PANTHER" id="PTHR43880">
    <property type="entry name" value="ALCOHOL DEHYDROGENASE"/>
    <property type="match status" value="1"/>
</dbReference>
<dbReference type="Proteomes" id="UP000737018">
    <property type="component" value="Unassembled WGS sequence"/>
</dbReference>
<evidence type="ECO:0000256" key="4">
    <source>
        <dbReference type="ARBA" id="ARBA00011738"/>
    </source>
</evidence>
<sequence>VAGFSFISPLCLFGVTEFVNPKDHDKPLHKVLAEMTNGGDDAFKTHPMNILNERTIKGTFFGNYQTTV</sequence>
<evidence type="ECO:0000256" key="3">
    <source>
        <dbReference type="ARBA" id="ARBA00008072"/>
    </source>
</evidence>
<comment type="similarity">
    <text evidence="3">Belongs to the zinc-containing alcohol dehydrogenase family.</text>
</comment>
<evidence type="ECO:0000256" key="5">
    <source>
        <dbReference type="ARBA" id="ARBA00013190"/>
    </source>
</evidence>